<dbReference type="GO" id="GO:0006559">
    <property type="term" value="P:L-phenylalanine catabolic process"/>
    <property type="evidence" value="ECO:0007669"/>
    <property type="project" value="UniProtKB-KW"/>
</dbReference>
<dbReference type="GO" id="GO:0006572">
    <property type="term" value="P:L-tyrosine catabolic process"/>
    <property type="evidence" value="ECO:0007669"/>
    <property type="project" value="UniProtKB-KW"/>
</dbReference>
<gene>
    <name evidence="5" type="ORF">SEMRO_178_G078150.1</name>
</gene>
<name>A0A9N8H7G4_9STRA</name>
<proteinExistence type="predicted"/>
<keyword evidence="6" id="KW-1185">Reference proteome</keyword>
<organism evidence="5 6">
    <name type="scientific">Seminavis robusta</name>
    <dbReference type="NCBI Taxonomy" id="568900"/>
    <lineage>
        <taxon>Eukaryota</taxon>
        <taxon>Sar</taxon>
        <taxon>Stramenopiles</taxon>
        <taxon>Ochrophyta</taxon>
        <taxon>Bacillariophyta</taxon>
        <taxon>Bacillariophyceae</taxon>
        <taxon>Bacillariophycidae</taxon>
        <taxon>Naviculales</taxon>
        <taxon>Naviculaceae</taxon>
        <taxon>Seminavis</taxon>
    </lineage>
</organism>
<dbReference type="InterPro" id="IPR005956">
    <property type="entry name" value="4OHPhenylPyrv_dOase"/>
</dbReference>
<dbReference type="PANTHER" id="PTHR11959">
    <property type="entry name" value="4-HYDROXYPHENYLPYRUVATE DIOXYGENASE"/>
    <property type="match status" value="1"/>
</dbReference>
<keyword evidence="3" id="KW-0828">Tyrosine catabolism</keyword>
<accession>A0A9N8H7G4</accession>
<evidence type="ECO:0000256" key="4">
    <source>
        <dbReference type="ARBA" id="ARBA00023232"/>
    </source>
</evidence>
<comment type="pathway">
    <text evidence="1">Amino-acid degradation; L-phenylalanine degradation; acetoacetate and fumarate from L-phenylalanine: step 3/6.</text>
</comment>
<dbReference type="OrthoDB" id="414569at2759"/>
<dbReference type="Proteomes" id="UP001153069">
    <property type="component" value="Unassembled WGS sequence"/>
</dbReference>
<reference evidence="5" key="1">
    <citation type="submission" date="2020-06" db="EMBL/GenBank/DDBJ databases">
        <authorList>
            <consortium name="Plant Systems Biology data submission"/>
        </authorList>
    </citation>
    <scope>NUCLEOTIDE SEQUENCE</scope>
    <source>
        <strain evidence="5">D6</strain>
    </source>
</reference>
<protein>
    <recommendedName>
        <fullName evidence="2">4-hydroxyphenylpyruvate dioxygenase</fullName>
        <ecNumber evidence="2">1.13.11.27</ecNumber>
    </recommendedName>
</protein>
<comment type="caution">
    <text evidence="5">The sequence shown here is derived from an EMBL/GenBank/DDBJ whole genome shotgun (WGS) entry which is preliminary data.</text>
</comment>
<evidence type="ECO:0000313" key="6">
    <source>
        <dbReference type="Proteomes" id="UP001153069"/>
    </source>
</evidence>
<dbReference type="InterPro" id="IPR029068">
    <property type="entry name" value="Glyas_Bleomycin-R_OHBP_Dase"/>
</dbReference>
<dbReference type="GO" id="GO:0003868">
    <property type="term" value="F:4-hydroxyphenylpyruvate dioxygenase activity"/>
    <property type="evidence" value="ECO:0007669"/>
    <property type="project" value="UniProtKB-EC"/>
</dbReference>
<evidence type="ECO:0000256" key="2">
    <source>
        <dbReference type="ARBA" id="ARBA00013222"/>
    </source>
</evidence>
<dbReference type="SUPFAM" id="SSF54593">
    <property type="entry name" value="Glyoxalase/Bleomycin resistance protein/Dihydroxybiphenyl dioxygenase"/>
    <property type="match status" value="2"/>
</dbReference>
<dbReference type="EMBL" id="CAICTM010000177">
    <property type="protein sequence ID" value="CAB9503861.1"/>
    <property type="molecule type" value="Genomic_DNA"/>
</dbReference>
<dbReference type="PANTHER" id="PTHR11959:SF1">
    <property type="entry name" value="4-HYDROXYPHENYLPYRUVATE DIOXYGENASE"/>
    <property type="match status" value="1"/>
</dbReference>
<evidence type="ECO:0000256" key="3">
    <source>
        <dbReference type="ARBA" id="ARBA00022878"/>
    </source>
</evidence>
<dbReference type="AlphaFoldDB" id="A0A9N8H7G4"/>
<evidence type="ECO:0000256" key="1">
    <source>
        <dbReference type="ARBA" id="ARBA00005162"/>
    </source>
</evidence>
<keyword evidence="4" id="KW-0585">Phenylalanine catabolism</keyword>
<evidence type="ECO:0000313" key="5">
    <source>
        <dbReference type="EMBL" id="CAB9503861.1"/>
    </source>
</evidence>
<dbReference type="EC" id="1.13.11.27" evidence="2"/>
<dbReference type="Gene3D" id="3.10.180.10">
    <property type="entry name" value="2,3-Dihydroxybiphenyl 1,2-Dioxygenase, domain 1"/>
    <property type="match status" value="2"/>
</dbReference>
<sequence>MQNKEEKRPQVSFSHVHLYVDDLKDLEVYKDLENRLNGFVKGCKEPLGQDIPTQRSDWKALQPDHFSSDKPTAFVPQNRDLVQQLLSGFGFRVTGARYATNDACNTRSVLITSKDPSGVQFLLTAKDPAAESKEHDSYHHFDADCLDRFYQCHADRPGIAVLAFLVEDVDLIHQRYQKLHPNLVVGMWDYPQDHVKILEVYAYYGKDLESKQADKGTILRFVQDNRQGANEQAGKICPVPGLSQVDAKFDDFTQPAYCDHWVSNVFHRREFLDTLLDTLDFTPKVDFNAGVVAAGEAQIESTVTGNDAATLVDNLSKEEALRDQSQVYLPINNALSQVGHVHGFLEELGQGIQHIASRVDDLVAFVQRANDSRKITGEGFTFLRIPRSYYGVVTIPFLISQVGSTQSSGEGGNPGLSEDSARAIQEACIKSDVTSKDGAVDLELTRQEISDRLSKNMAEEYSNDFNIQKDAVLDAILHSRYSNLYSLLRHHVTEETYLGIVRNQILVDVQGDDLLYQIFTSNVLQRNPGDEAPFLEFIQRVCSVCTEENGCAQKVKPGCGGFGIRNFLTLFLSIEVSKAMQEVSEAMEAGDLARQQYAEQMVDAFTRQLNEANPILTAISDAMTDEGRILEAVEKAVASQAPDDEIAALQARMEEAGKRKQAGNDALMVCSARYNELMKSLREERASK</sequence>